<name>A0A841C9W8_9LACT</name>
<gene>
    <name evidence="3" type="ORF">HNQ37_001081</name>
</gene>
<dbReference type="EMBL" id="JACHHV010000016">
    <property type="protein sequence ID" value="MBB5888189.1"/>
    <property type="molecule type" value="Genomic_DNA"/>
</dbReference>
<feature type="region of interest" description="Disordered" evidence="1">
    <location>
        <begin position="47"/>
        <end position="68"/>
    </location>
</feature>
<evidence type="ECO:0000313" key="4">
    <source>
        <dbReference type="Proteomes" id="UP000562464"/>
    </source>
</evidence>
<feature type="domain" description="Transposase IS30-like HTH" evidence="2">
    <location>
        <begin position="8"/>
        <end position="52"/>
    </location>
</feature>
<comment type="caution">
    <text evidence="3">The sequence shown here is derived from an EMBL/GenBank/DDBJ whole genome shotgun (WGS) entry which is preliminary data.</text>
</comment>
<sequence>MQDDSITKGKEITYAERQLIERWHNKEKLSNRQIAQLLNKVPQTIHHELKRGTGSTKDQDKVLCNSRT</sequence>
<dbReference type="Proteomes" id="UP000562464">
    <property type="component" value="Unassembled WGS sequence"/>
</dbReference>
<proteinExistence type="predicted"/>
<keyword evidence="4" id="KW-1185">Reference proteome</keyword>
<dbReference type="AlphaFoldDB" id="A0A841C9W8"/>
<evidence type="ECO:0000313" key="3">
    <source>
        <dbReference type="EMBL" id="MBB5888189.1"/>
    </source>
</evidence>
<accession>A0A841C9W8</accession>
<feature type="compositionally biased region" description="Basic and acidic residues" evidence="1">
    <location>
        <begin position="47"/>
        <end position="61"/>
    </location>
</feature>
<dbReference type="InterPro" id="IPR025246">
    <property type="entry name" value="IS30-like_HTH"/>
</dbReference>
<dbReference type="Pfam" id="PF13936">
    <property type="entry name" value="HTH_38"/>
    <property type="match status" value="1"/>
</dbReference>
<evidence type="ECO:0000259" key="2">
    <source>
        <dbReference type="Pfam" id="PF13936"/>
    </source>
</evidence>
<protein>
    <submittedName>
        <fullName evidence="3">IS30 family transposase</fullName>
    </submittedName>
</protein>
<reference evidence="3 4" key="1">
    <citation type="submission" date="2020-08" db="EMBL/GenBank/DDBJ databases">
        <title>Genomic Encyclopedia of Type Strains, Phase IV (KMG-IV): sequencing the most valuable type-strain genomes for metagenomic binning, comparative biology and taxonomic classification.</title>
        <authorList>
            <person name="Goeker M."/>
        </authorList>
    </citation>
    <scope>NUCLEOTIDE SEQUENCE [LARGE SCALE GENOMIC DNA]</scope>
    <source>
        <strain evidence="3 4">DSM 14925</strain>
    </source>
</reference>
<organism evidence="3 4">
    <name type="scientific">Lactovum miscens</name>
    <dbReference type="NCBI Taxonomy" id="190387"/>
    <lineage>
        <taxon>Bacteria</taxon>
        <taxon>Bacillati</taxon>
        <taxon>Bacillota</taxon>
        <taxon>Bacilli</taxon>
        <taxon>Lactobacillales</taxon>
        <taxon>Streptococcaceae</taxon>
        <taxon>Lactovum</taxon>
    </lineage>
</organism>
<evidence type="ECO:0000256" key="1">
    <source>
        <dbReference type="SAM" id="MobiDB-lite"/>
    </source>
</evidence>